<name>A0A285V6I4_9ACTN</name>
<gene>
    <name evidence="1" type="ORF">SAMN05660748_2402</name>
</gene>
<evidence type="ECO:0000313" key="1">
    <source>
        <dbReference type="EMBL" id="SOC49670.1"/>
    </source>
</evidence>
<evidence type="ECO:0000313" key="2">
    <source>
        <dbReference type="Proteomes" id="UP000219435"/>
    </source>
</evidence>
<reference evidence="2" key="1">
    <citation type="submission" date="2017-08" db="EMBL/GenBank/DDBJ databases">
        <authorList>
            <person name="Varghese N."/>
            <person name="Submissions S."/>
        </authorList>
    </citation>
    <scope>NUCLEOTIDE SEQUENCE [LARGE SCALE GENOMIC DNA]</scope>
    <source>
        <strain evidence="2">DSM 4725</strain>
    </source>
</reference>
<sequence length="97" mass="11047">MPAPVDPRDTRWEVDTPIYRVYFWHRPAAEPGSDQERMGWHCSEWRLTDVADVHEVLAWANGPDGRGRVFELYVEASHSDGLALLRLAGTTSDAARR</sequence>
<dbReference type="EMBL" id="OBQI01000003">
    <property type="protein sequence ID" value="SOC49670.1"/>
    <property type="molecule type" value="Genomic_DNA"/>
</dbReference>
<proteinExistence type="predicted"/>
<keyword evidence="2" id="KW-1185">Reference proteome</keyword>
<organism evidence="1 2">
    <name type="scientific">Blastococcus aggregatus</name>
    <dbReference type="NCBI Taxonomy" id="38502"/>
    <lineage>
        <taxon>Bacteria</taxon>
        <taxon>Bacillati</taxon>
        <taxon>Actinomycetota</taxon>
        <taxon>Actinomycetes</taxon>
        <taxon>Geodermatophilales</taxon>
        <taxon>Geodermatophilaceae</taxon>
        <taxon>Blastococcus</taxon>
    </lineage>
</organism>
<accession>A0A285V6I4</accession>
<dbReference type="AlphaFoldDB" id="A0A285V6I4"/>
<protein>
    <submittedName>
        <fullName evidence="1">Uncharacterized protein</fullName>
    </submittedName>
</protein>
<dbReference type="Proteomes" id="UP000219435">
    <property type="component" value="Unassembled WGS sequence"/>
</dbReference>